<sequence length="301" mass="34027">MERNIIIWTSQLIYIAMICVLLLTACNSHERSTEGSIVWQFESWKKWATTEELEISIADSFHPHFYEKQKNVTAQQGQTVYLHCIVKNLGDRTVSWIRRRDFHVLTVGETTYTAEGRFEVVHLPRSNNWILKIKLVEIADGGDYECQVNTHPLMSYFVYLTVLVPVASILGEKDLLVSSGSYINLTCIIRHSPSPPMFVFWYHNDRMINYDSSRGKITLKKKENTALSTLYIKNAKALNSGNYTCGPSNADATSVTVHVVNGEKPAAMQHDSETTSASISFTSFTSFLYFGGTLFIVVLSS</sequence>
<dbReference type="InterPro" id="IPR003598">
    <property type="entry name" value="Ig_sub2"/>
</dbReference>
<proteinExistence type="predicted"/>
<name>A0ABM1T5X1_LIMPO</name>
<dbReference type="SMART" id="SM00409">
    <property type="entry name" value="IG"/>
    <property type="match status" value="2"/>
</dbReference>
<dbReference type="PANTHER" id="PTHR23279">
    <property type="entry name" value="DEFECTIVE PROBOSCIS EXTENSION RESPONSE DPR -RELATED"/>
    <property type="match status" value="1"/>
</dbReference>
<dbReference type="InterPro" id="IPR003599">
    <property type="entry name" value="Ig_sub"/>
</dbReference>
<dbReference type="PROSITE" id="PS50835">
    <property type="entry name" value="IG_LIKE"/>
    <property type="match status" value="2"/>
</dbReference>
<feature type="transmembrane region" description="Helical" evidence="1">
    <location>
        <begin position="6"/>
        <end position="26"/>
    </location>
</feature>
<evidence type="ECO:0000259" key="2">
    <source>
        <dbReference type="PROSITE" id="PS50835"/>
    </source>
</evidence>
<keyword evidence="1" id="KW-0472">Membrane</keyword>
<reference evidence="4" key="1">
    <citation type="submission" date="2025-08" db="UniProtKB">
        <authorList>
            <consortium name="RefSeq"/>
        </authorList>
    </citation>
    <scope>IDENTIFICATION</scope>
    <source>
        <tissue evidence="4">Muscle</tissue>
    </source>
</reference>
<evidence type="ECO:0000313" key="4">
    <source>
        <dbReference type="RefSeq" id="XP_022251277.1"/>
    </source>
</evidence>
<feature type="transmembrane region" description="Helical" evidence="1">
    <location>
        <begin position="277"/>
        <end position="299"/>
    </location>
</feature>
<dbReference type="InterPro" id="IPR013106">
    <property type="entry name" value="Ig_V-set"/>
</dbReference>
<dbReference type="InterPro" id="IPR007110">
    <property type="entry name" value="Ig-like_dom"/>
</dbReference>
<keyword evidence="1" id="KW-1133">Transmembrane helix</keyword>
<dbReference type="SUPFAM" id="SSF48726">
    <property type="entry name" value="Immunoglobulin"/>
    <property type="match status" value="2"/>
</dbReference>
<dbReference type="Proteomes" id="UP000694941">
    <property type="component" value="Unplaced"/>
</dbReference>
<protein>
    <submittedName>
        <fullName evidence="4">Zwei Ig domain protein zig-8-like</fullName>
    </submittedName>
</protein>
<accession>A0ABM1T5X1</accession>
<keyword evidence="1" id="KW-0812">Transmembrane</keyword>
<dbReference type="SMART" id="SM00408">
    <property type="entry name" value="IGc2"/>
    <property type="match status" value="2"/>
</dbReference>
<evidence type="ECO:0000313" key="3">
    <source>
        <dbReference type="Proteomes" id="UP000694941"/>
    </source>
</evidence>
<keyword evidence="3" id="KW-1185">Reference proteome</keyword>
<dbReference type="Gene3D" id="2.60.40.10">
    <property type="entry name" value="Immunoglobulins"/>
    <property type="match status" value="2"/>
</dbReference>
<feature type="domain" description="Ig-like" evidence="2">
    <location>
        <begin position="63"/>
        <end position="149"/>
    </location>
</feature>
<dbReference type="RefSeq" id="XP_022251277.1">
    <property type="nucleotide sequence ID" value="XM_022395569.1"/>
</dbReference>
<organism evidence="3 4">
    <name type="scientific">Limulus polyphemus</name>
    <name type="common">Atlantic horseshoe crab</name>
    <dbReference type="NCBI Taxonomy" id="6850"/>
    <lineage>
        <taxon>Eukaryota</taxon>
        <taxon>Metazoa</taxon>
        <taxon>Ecdysozoa</taxon>
        <taxon>Arthropoda</taxon>
        <taxon>Chelicerata</taxon>
        <taxon>Merostomata</taxon>
        <taxon>Xiphosura</taxon>
        <taxon>Limulidae</taxon>
        <taxon>Limulus</taxon>
    </lineage>
</organism>
<dbReference type="PANTHER" id="PTHR23279:SF46">
    <property type="entry name" value="DEFECTIVE PROBOSCIS EXTENSION RESPONSE 10, ISOFORM A-RELATED"/>
    <property type="match status" value="1"/>
</dbReference>
<dbReference type="PROSITE" id="PS51257">
    <property type="entry name" value="PROKAR_LIPOPROTEIN"/>
    <property type="match status" value="1"/>
</dbReference>
<dbReference type="Pfam" id="PF07686">
    <property type="entry name" value="V-set"/>
    <property type="match status" value="1"/>
</dbReference>
<evidence type="ECO:0000256" key="1">
    <source>
        <dbReference type="SAM" id="Phobius"/>
    </source>
</evidence>
<dbReference type="InterPro" id="IPR037448">
    <property type="entry name" value="Zig-8"/>
</dbReference>
<dbReference type="Pfam" id="PF13927">
    <property type="entry name" value="Ig_3"/>
    <property type="match status" value="1"/>
</dbReference>
<gene>
    <name evidence="4" type="primary">LOC106467393</name>
</gene>
<feature type="domain" description="Ig-like" evidence="2">
    <location>
        <begin position="165"/>
        <end position="256"/>
    </location>
</feature>
<dbReference type="InterPro" id="IPR036179">
    <property type="entry name" value="Ig-like_dom_sf"/>
</dbReference>
<dbReference type="GeneID" id="106467393"/>
<dbReference type="InterPro" id="IPR013783">
    <property type="entry name" value="Ig-like_fold"/>
</dbReference>